<evidence type="ECO:0000256" key="4">
    <source>
        <dbReference type="ARBA" id="ARBA00022723"/>
    </source>
</evidence>
<evidence type="ECO:0000256" key="3">
    <source>
        <dbReference type="ARBA" id="ARBA00022692"/>
    </source>
</evidence>
<keyword evidence="5" id="KW-0472">Membrane</keyword>
<dbReference type="PROSITE" id="PS00086">
    <property type="entry name" value="CYTOCHROME_P450"/>
    <property type="match status" value="1"/>
</dbReference>
<name>A0ABM1LU84_PRUMU</name>
<evidence type="ECO:0000256" key="1">
    <source>
        <dbReference type="ARBA" id="ARBA00004167"/>
    </source>
</evidence>
<dbReference type="CDD" id="cd11043">
    <property type="entry name" value="CYP90-like"/>
    <property type="match status" value="1"/>
</dbReference>
<proteinExistence type="inferred from homology"/>
<dbReference type="PRINTS" id="PR00385">
    <property type="entry name" value="P450"/>
</dbReference>
<dbReference type="InterPro" id="IPR017972">
    <property type="entry name" value="Cyt_P450_CS"/>
</dbReference>
<dbReference type="PANTHER" id="PTHR24286:SF305">
    <property type="entry name" value="CYTOCHROME P450 708A2"/>
    <property type="match status" value="1"/>
</dbReference>
<protein>
    <submittedName>
        <fullName evidence="9">Cytochrome P450 87A3-like</fullName>
    </submittedName>
</protein>
<dbReference type="InterPro" id="IPR036396">
    <property type="entry name" value="Cyt_P450_sf"/>
</dbReference>
<sequence length="473" mass="53220">MWAAVGLSLVVLLVTYITHWITQWRNPKCNGVLPPGSMGWPLVGETLNAMTLSNSIDLHPFVKRRVTKYGPIFRTSLVGRPIVVSADPEFNSYLSQQEGKLVELGFFDSFTKILKVSGEITTAGSIIHKYLRSITLNHFGAETLKEKLLPLIEQMVVKTLASWSSQASVEVKHASSVMLFNFGAKHMIGYDAETSSDNLSNKFSEIMKSFLSFPLNVPGTAYHNGLKVIITMLRDMLKKRRMSPDKHRGDFLDQISSDMDKEKFLSEESVVYAIFGVLLAGFEPVSSIMALAFSLLAEHPAALKELTAENEALLKNRENPNSSLTWDEYKSMTFTRQVVNETLRLGNVAPALLRRAVKDIPVKGFTIPAGWIIMALTSALQLSPNTFKDPLEFNPWRWKDLDSLVISKNFMPFGRGSRQCAGAEYSRVFLATFLHVLVTKYRYVDNDQRARIAQNPMLGFRDGIHNKFEEKKN</sequence>
<dbReference type="PRINTS" id="PR00463">
    <property type="entry name" value="EP450I"/>
</dbReference>
<dbReference type="InterPro" id="IPR001128">
    <property type="entry name" value="Cyt_P450"/>
</dbReference>
<keyword evidence="3" id="KW-0812">Transmembrane</keyword>
<dbReference type="InterPro" id="IPR002401">
    <property type="entry name" value="Cyt_P450_E_grp-I"/>
</dbReference>
<keyword evidence="8" id="KW-1185">Reference proteome</keyword>
<dbReference type="RefSeq" id="XP_016650961.1">
    <property type="nucleotide sequence ID" value="XM_016795475.1"/>
</dbReference>
<dbReference type="Pfam" id="PF00067">
    <property type="entry name" value="p450"/>
    <property type="match status" value="1"/>
</dbReference>
<dbReference type="PANTHER" id="PTHR24286">
    <property type="entry name" value="CYTOCHROME P450 26"/>
    <property type="match status" value="1"/>
</dbReference>
<keyword evidence="7" id="KW-0349">Heme</keyword>
<reference evidence="9" key="2">
    <citation type="submission" date="2025-08" db="UniProtKB">
        <authorList>
            <consortium name="RefSeq"/>
        </authorList>
    </citation>
    <scope>IDENTIFICATION</scope>
</reference>
<accession>A0ABM1LU84</accession>
<evidence type="ECO:0000256" key="2">
    <source>
        <dbReference type="ARBA" id="ARBA00010617"/>
    </source>
</evidence>
<organism evidence="8 9">
    <name type="scientific">Prunus mume</name>
    <name type="common">Japanese apricot</name>
    <name type="synonym">Armeniaca mume</name>
    <dbReference type="NCBI Taxonomy" id="102107"/>
    <lineage>
        <taxon>Eukaryota</taxon>
        <taxon>Viridiplantae</taxon>
        <taxon>Streptophyta</taxon>
        <taxon>Embryophyta</taxon>
        <taxon>Tracheophyta</taxon>
        <taxon>Spermatophyta</taxon>
        <taxon>Magnoliopsida</taxon>
        <taxon>eudicotyledons</taxon>
        <taxon>Gunneridae</taxon>
        <taxon>Pentapetalae</taxon>
        <taxon>rosids</taxon>
        <taxon>fabids</taxon>
        <taxon>Rosales</taxon>
        <taxon>Rosaceae</taxon>
        <taxon>Amygdaloideae</taxon>
        <taxon>Amygdaleae</taxon>
        <taxon>Prunus</taxon>
    </lineage>
</organism>
<evidence type="ECO:0000256" key="7">
    <source>
        <dbReference type="RuleBase" id="RU000461"/>
    </source>
</evidence>
<evidence type="ECO:0000313" key="9">
    <source>
        <dbReference type="RefSeq" id="XP_016650961.1"/>
    </source>
</evidence>
<comment type="similarity">
    <text evidence="2 7">Belongs to the cytochrome P450 family.</text>
</comment>
<dbReference type="GeneID" id="103334754"/>
<evidence type="ECO:0000313" key="8">
    <source>
        <dbReference type="Proteomes" id="UP000694861"/>
    </source>
</evidence>
<reference evidence="8" key="1">
    <citation type="journal article" date="2012" name="Nat. Commun.">
        <title>The genome of Prunus mume.</title>
        <authorList>
            <person name="Zhang Q."/>
            <person name="Chen W."/>
            <person name="Sun L."/>
            <person name="Zhao F."/>
            <person name="Huang B."/>
            <person name="Yang W."/>
            <person name="Tao Y."/>
            <person name="Wang J."/>
            <person name="Yuan Z."/>
            <person name="Fan G."/>
            <person name="Xing Z."/>
            <person name="Han C."/>
            <person name="Pan H."/>
            <person name="Zhong X."/>
            <person name="Shi W."/>
            <person name="Liang X."/>
            <person name="Du D."/>
            <person name="Sun F."/>
            <person name="Xu Z."/>
            <person name="Hao R."/>
            <person name="Lv T."/>
            <person name="Lv Y."/>
            <person name="Zheng Z."/>
            <person name="Sun M."/>
            <person name="Luo L."/>
            <person name="Cai M."/>
            <person name="Gao Y."/>
            <person name="Wang J."/>
            <person name="Yin Y."/>
            <person name="Xu X."/>
            <person name="Cheng T."/>
            <person name="Wang J."/>
        </authorList>
    </citation>
    <scope>NUCLEOTIDE SEQUENCE [LARGE SCALE GENOMIC DNA]</scope>
</reference>
<keyword evidence="7" id="KW-0560">Oxidoreductase</keyword>
<keyword evidence="7" id="KW-0503">Monooxygenase</keyword>
<comment type="subcellular location">
    <subcellularLocation>
        <location evidence="1">Membrane</location>
        <topology evidence="1">Single-pass membrane protein</topology>
    </subcellularLocation>
</comment>
<dbReference type="Gene3D" id="1.10.630.10">
    <property type="entry name" value="Cytochrome P450"/>
    <property type="match status" value="1"/>
</dbReference>
<evidence type="ECO:0000256" key="6">
    <source>
        <dbReference type="ARBA" id="ARBA00023004"/>
    </source>
</evidence>
<keyword evidence="4 7" id="KW-0479">Metal-binding</keyword>
<dbReference type="SUPFAM" id="SSF48264">
    <property type="entry name" value="Cytochrome P450"/>
    <property type="match status" value="1"/>
</dbReference>
<evidence type="ECO:0000256" key="5">
    <source>
        <dbReference type="ARBA" id="ARBA00022989"/>
    </source>
</evidence>
<gene>
    <name evidence="9" type="primary">LOC103334754</name>
</gene>
<keyword evidence="6 7" id="KW-0408">Iron</keyword>
<dbReference type="Proteomes" id="UP000694861">
    <property type="component" value="Linkage group LG6"/>
</dbReference>
<keyword evidence="5" id="KW-1133">Transmembrane helix</keyword>